<organism evidence="1 2">
    <name type="scientific">Candidula unifasciata</name>
    <dbReference type="NCBI Taxonomy" id="100452"/>
    <lineage>
        <taxon>Eukaryota</taxon>
        <taxon>Metazoa</taxon>
        <taxon>Spiralia</taxon>
        <taxon>Lophotrochozoa</taxon>
        <taxon>Mollusca</taxon>
        <taxon>Gastropoda</taxon>
        <taxon>Heterobranchia</taxon>
        <taxon>Euthyneura</taxon>
        <taxon>Panpulmonata</taxon>
        <taxon>Eupulmonata</taxon>
        <taxon>Stylommatophora</taxon>
        <taxon>Helicina</taxon>
        <taxon>Helicoidea</taxon>
        <taxon>Geomitridae</taxon>
        <taxon>Candidula</taxon>
    </lineage>
</organism>
<protein>
    <submittedName>
        <fullName evidence="1">Uncharacterized protein</fullName>
    </submittedName>
</protein>
<gene>
    <name evidence="1" type="ORF">CUNI_LOCUS6135</name>
</gene>
<reference evidence="1" key="1">
    <citation type="submission" date="2021-04" db="EMBL/GenBank/DDBJ databases">
        <authorList>
            <consortium name="Molecular Ecology Group"/>
        </authorList>
    </citation>
    <scope>NUCLEOTIDE SEQUENCE</scope>
</reference>
<comment type="caution">
    <text evidence="1">The sequence shown here is derived from an EMBL/GenBank/DDBJ whole genome shotgun (WGS) entry which is preliminary data.</text>
</comment>
<feature type="non-terminal residue" evidence="1">
    <location>
        <position position="1"/>
    </location>
</feature>
<name>A0A8S3YTZ6_9EUPU</name>
<sequence length="302" mass="34366">SRNTTFRYDLMKFNSNGMCDQPSPDITLLNNSNPSPNALRHTSQGGREALPLVRSSQEMIAPRNSGQLSTENICTTKLIHNRRANPDKNDTESMKDKFNFAYIQFQSKKTVSSPREFQYPSRQVKHEAVNLVSEENLSYNSEVTHDSKLKFNSIDSEQYHNNSLLKDNISNLENVQPNQSRRYIQNNRLLTRRGIIKTIDLNASSIPDDKNHVSTLNGGFQNYKLIRHSSPAANKTTPKQIKPFHSAHERPKLSETCPPHFLKKSQKAKCSESMILHGKNLLNTAYSEDFASSPKQCTQLFL</sequence>
<accession>A0A8S3YTZ6</accession>
<dbReference type="AlphaFoldDB" id="A0A8S3YTZ6"/>
<evidence type="ECO:0000313" key="2">
    <source>
        <dbReference type="Proteomes" id="UP000678393"/>
    </source>
</evidence>
<keyword evidence="2" id="KW-1185">Reference proteome</keyword>
<dbReference type="EMBL" id="CAJHNH020000926">
    <property type="protein sequence ID" value="CAG5120577.1"/>
    <property type="molecule type" value="Genomic_DNA"/>
</dbReference>
<dbReference type="Proteomes" id="UP000678393">
    <property type="component" value="Unassembled WGS sequence"/>
</dbReference>
<proteinExistence type="predicted"/>
<evidence type="ECO:0000313" key="1">
    <source>
        <dbReference type="EMBL" id="CAG5120577.1"/>
    </source>
</evidence>